<feature type="chain" id="PRO_5012917404" description="Lipocalin" evidence="1">
    <location>
        <begin position="20"/>
        <end position="202"/>
    </location>
</feature>
<protein>
    <recommendedName>
        <fullName evidence="3">Lipocalin</fullName>
    </recommendedName>
</protein>
<evidence type="ECO:0000313" key="2">
    <source>
        <dbReference type="EMBL" id="MAA13720.1"/>
    </source>
</evidence>
<feature type="signal peptide" evidence="1">
    <location>
        <begin position="1"/>
        <end position="19"/>
    </location>
</feature>
<name>A0A224YIV3_9ACAR</name>
<reference evidence="2" key="1">
    <citation type="journal article" date="2017" name="Parasit. Vectors">
        <title>Sialotranscriptomics of Rhipicephalus zambeziensis reveals intricate expression profiles of secretory proteins and suggests tight temporal transcriptional regulation during blood-feeding.</title>
        <authorList>
            <person name="de Castro M.H."/>
            <person name="de Klerk D."/>
            <person name="Pienaar R."/>
            <person name="Rees D.J.G."/>
            <person name="Mans B.J."/>
        </authorList>
    </citation>
    <scope>NUCLEOTIDE SEQUENCE</scope>
    <source>
        <tissue evidence="2">Salivary glands</tissue>
    </source>
</reference>
<evidence type="ECO:0000256" key="1">
    <source>
        <dbReference type="SAM" id="SignalP"/>
    </source>
</evidence>
<evidence type="ECO:0008006" key="3">
    <source>
        <dbReference type="Google" id="ProtNLM"/>
    </source>
</evidence>
<accession>A0A224YIV3</accession>
<organism evidence="2">
    <name type="scientific">Rhipicephalus zambeziensis</name>
    <dbReference type="NCBI Taxonomy" id="60191"/>
    <lineage>
        <taxon>Eukaryota</taxon>
        <taxon>Metazoa</taxon>
        <taxon>Ecdysozoa</taxon>
        <taxon>Arthropoda</taxon>
        <taxon>Chelicerata</taxon>
        <taxon>Arachnida</taxon>
        <taxon>Acari</taxon>
        <taxon>Parasitiformes</taxon>
        <taxon>Ixodida</taxon>
        <taxon>Ixodoidea</taxon>
        <taxon>Ixodidae</taxon>
        <taxon>Rhipicephalinae</taxon>
        <taxon>Rhipicephalus</taxon>
        <taxon>Rhipicephalus</taxon>
    </lineage>
</organism>
<proteinExistence type="predicted"/>
<dbReference type="EMBL" id="GFPF01002574">
    <property type="protein sequence ID" value="MAA13720.1"/>
    <property type="molecule type" value="Transcribed_RNA"/>
</dbReference>
<dbReference type="AlphaFoldDB" id="A0A224YIV3"/>
<keyword evidence="1" id="KW-0732">Signal</keyword>
<sequence length="202" mass="23696">MYRVTLTIAFIFYVVQIEAGNASFEDLYNLLNTSSRIHAYASSYMMYMYGDSLTCINYFTLQVSNRVFKAKFRFRAGHNWFDKEAYGKLGNDTETGEPYMEPLFWPGTDPNAYENEGGFSKQRERPQSAKKYLKFYDNDNHCGVFTLRRNGKQHCELHVWRRNIIEEGPYYYYLNESCMVSYHQICGEEKPTVTLYTGACTN</sequence>